<feature type="region of interest" description="Disordered" evidence="1">
    <location>
        <begin position="1"/>
        <end position="20"/>
    </location>
</feature>
<name>A0AAE0RZS1_9BIVA</name>
<dbReference type="Proteomes" id="UP001195483">
    <property type="component" value="Unassembled WGS sequence"/>
</dbReference>
<proteinExistence type="predicted"/>
<accession>A0AAE0RZS1</accession>
<feature type="compositionally biased region" description="Polar residues" evidence="1">
    <location>
        <begin position="7"/>
        <end position="17"/>
    </location>
</feature>
<evidence type="ECO:0000313" key="3">
    <source>
        <dbReference type="Proteomes" id="UP001195483"/>
    </source>
</evidence>
<reference evidence="2" key="1">
    <citation type="journal article" date="2021" name="Genome Biol. Evol.">
        <title>A High-Quality Reference Genome for a Parasitic Bivalve with Doubly Uniparental Inheritance (Bivalvia: Unionida).</title>
        <authorList>
            <person name="Smith C.H."/>
        </authorList>
    </citation>
    <scope>NUCLEOTIDE SEQUENCE</scope>
    <source>
        <strain evidence="2">CHS0354</strain>
    </source>
</reference>
<evidence type="ECO:0000313" key="2">
    <source>
        <dbReference type="EMBL" id="KAK3582573.1"/>
    </source>
</evidence>
<reference evidence="2" key="3">
    <citation type="submission" date="2023-05" db="EMBL/GenBank/DDBJ databases">
        <authorList>
            <person name="Smith C.H."/>
        </authorList>
    </citation>
    <scope>NUCLEOTIDE SEQUENCE</scope>
    <source>
        <strain evidence="2">CHS0354</strain>
        <tissue evidence="2">Mantle</tissue>
    </source>
</reference>
<organism evidence="2 3">
    <name type="scientific">Potamilus streckersoni</name>
    <dbReference type="NCBI Taxonomy" id="2493646"/>
    <lineage>
        <taxon>Eukaryota</taxon>
        <taxon>Metazoa</taxon>
        <taxon>Spiralia</taxon>
        <taxon>Lophotrochozoa</taxon>
        <taxon>Mollusca</taxon>
        <taxon>Bivalvia</taxon>
        <taxon>Autobranchia</taxon>
        <taxon>Heteroconchia</taxon>
        <taxon>Palaeoheterodonta</taxon>
        <taxon>Unionida</taxon>
        <taxon>Unionoidea</taxon>
        <taxon>Unionidae</taxon>
        <taxon>Ambleminae</taxon>
        <taxon>Lampsilini</taxon>
        <taxon>Potamilus</taxon>
    </lineage>
</organism>
<feature type="compositionally biased region" description="Basic residues" evidence="1">
    <location>
        <begin position="168"/>
        <end position="189"/>
    </location>
</feature>
<dbReference type="AlphaFoldDB" id="A0AAE0RZS1"/>
<gene>
    <name evidence="2" type="ORF">CHS0354_024127</name>
</gene>
<sequence length="189" mass="21538">MKKKTETSSNVTETQPMINDRKKASIEAKRAAIMAGEIMPLPCEVCSDVTERGATISNKDDFSKKKYWLKCSICNQVELFEEWRIQINKRVRSIDNVNAEESIIYEPTSIYAIGDVIFHNTFQKTGIVRSKELTSSGLQMIHVEFKDMGMKSLLENLRSDADKDMSRKKGKNAPKLKLKIVKSRSKQSN</sequence>
<protein>
    <submittedName>
        <fullName evidence="2">Uncharacterized protein</fullName>
    </submittedName>
</protein>
<comment type="caution">
    <text evidence="2">The sequence shown here is derived from an EMBL/GenBank/DDBJ whole genome shotgun (WGS) entry which is preliminary data.</text>
</comment>
<feature type="region of interest" description="Disordered" evidence="1">
    <location>
        <begin position="160"/>
        <end position="189"/>
    </location>
</feature>
<reference evidence="2" key="2">
    <citation type="journal article" date="2021" name="Genome Biol. Evol.">
        <title>Developing a high-quality reference genome for a parasitic bivalve with doubly uniparental inheritance (Bivalvia: Unionida).</title>
        <authorList>
            <person name="Smith C.H."/>
        </authorList>
    </citation>
    <scope>NUCLEOTIDE SEQUENCE</scope>
    <source>
        <strain evidence="2">CHS0354</strain>
        <tissue evidence="2">Mantle</tissue>
    </source>
</reference>
<keyword evidence="3" id="KW-1185">Reference proteome</keyword>
<dbReference type="EMBL" id="JAEAOA010001427">
    <property type="protein sequence ID" value="KAK3582573.1"/>
    <property type="molecule type" value="Genomic_DNA"/>
</dbReference>
<evidence type="ECO:0000256" key="1">
    <source>
        <dbReference type="SAM" id="MobiDB-lite"/>
    </source>
</evidence>